<evidence type="ECO:0008006" key="3">
    <source>
        <dbReference type="Google" id="ProtNLM"/>
    </source>
</evidence>
<dbReference type="Gene3D" id="1.10.287.690">
    <property type="entry name" value="Helix hairpin bin"/>
    <property type="match status" value="1"/>
</dbReference>
<sequence length="291" mass="33912">MTQSGFIFDFQRKIVKYCRNVDVLRRACLAFRKIFLERGSVRERELIQRISHAGEGYQETEGIVLDKNNIARNPGIRSVAKLCLNSFWGKFGQRSNLPNTEIVKITKLSCGSHHKTYIDIDPNNGNCIIGKATIQDKPDEIPDTLLWLKNSSQPWSKVLDYWQQTYDLRWSELLTSNFSIGQYIAQYPALDNEKGTLELDFEKRNPEKALKLFCNWPKLSEFLFNRLKAKIKDFCTDTVSQDLKTLKVLTFISHLFASVNARKQRKEIKEWRPSKIEMQEGFLLHVKVIFL</sequence>
<keyword evidence="2" id="KW-1185">Reference proteome</keyword>
<protein>
    <recommendedName>
        <fullName evidence="3">DNA-directed DNA polymerase</fullName>
    </recommendedName>
</protein>
<name>A0A151IRI8_9HYME</name>
<accession>A0A151IRI8</accession>
<organism evidence="1 2">
    <name type="scientific">Trachymyrmex cornetzi</name>
    <dbReference type="NCBI Taxonomy" id="471704"/>
    <lineage>
        <taxon>Eukaryota</taxon>
        <taxon>Metazoa</taxon>
        <taxon>Ecdysozoa</taxon>
        <taxon>Arthropoda</taxon>
        <taxon>Hexapoda</taxon>
        <taxon>Insecta</taxon>
        <taxon>Pterygota</taxon>
        <taxon>Neoptera</taxon>
        <taxon>Endopterygota</taxon>
        <taxon>Hymenoptera</taxon>
        <taxon>Apocrita</taxon>
        <taxon>Aculeata</taxon>
        <taxon>Formicoidea</taxon>
        <taxon>Formicidae</taxon>
        <taxon>Myrmicinae</taxon>
        <taxon>Trachymyrmex</taxon>
    </lineage>
</organism>
<gene>
    <name evidence="1" type="ORF">ALC57_18724</name>
</gene>
<evidence type="ECO:0000313" key="1">
    <source>
        <dbReference type="EMBL" id="KYN09169.1"/>
    </source>
</evidence>
<evidence type="ECO:0000313" key="2">
    <source>
        <dbReference type="Proteomes" id="UP000078492"/>
    </source>
</evidence>
<reference evidence="1 2" key="1">
    <citation type="submission" date="2015-09" db="EMBL/GenBank/DDBJ databases">
        <title>Trachymyrmex cornetzi WGS genome.</title>
        <authorList>
            <person name="Nygaard S."/>
            <person name="Hu H."/>
            <person name="Boomsma J."/>
            <person name="Zhang G."/>
        </authorList>
    </citation>
    <scope>NUCLEOTIDE SEQUENCE [LARGE SCALE GENOMIC DNA]</scope>
    <source>
        <strain evidence="1">Tcor2-1</strain>
        <tissue evidence="1">Whole body</tissue>
    </source>
</reference>
<dbReference type="STRING" id="471704.A0A151IRI8"/>
<proteinExistence type="predicted"/>
<dbReference type="SUPFAM" id="SSF56672">
    <property type="entry name" value="DNA/RNA polymerases"/>
    <property type="match status" value="1"/>
</dbReference>
<dbReference type="PANTHER" id="PTHR33568:SF3">
    <property type="entry name" value="DNA-DIRECTED DNA POLYMERASE"/>
    <property type="match status" value="1"/>
</dbReference>
<dbReference type="GO" id="GO:0071897">
    <property type="term" value="P:DNA biosynthetic process"/>
    <property type="evidence" value="ECO:0007669"/>
    <property type="project" value="UniProtKB-ARBA"/>
</dbReference>
<dbReference type="Proteomes" id="UP000078492">
    <property type="component" value="Unassembled WGS sequence"/>
</dbReference>
<dbReference type="InterPro" id="IPR043502">
    <property type="entry name" value="DNA/RNA_pol_sf"/>
</dbReference>
<dbReference type="PANTHER" id="PTHR33568">
    <property type="entry name" value="DNA POLYMERASE"/>
    <property type="match status" value="1"/>
</dbReference>
<dbReference type="EMBL" id="KQ981143">
    <property type="protein sequence ID" value="KYN09169.1"/>
    <property type="molecule type" value="Genomic_DNA"/>
</dbReference>
<dbReference type="AlphaFoldDB" id="A0A151IRI8"/>